<gene>
    <name evidence="3" type="ORF">SAMN05216404_10656</name>
</gene>
<keyword evidence="1" id="KW-0472">Membrane</keyword>
<feature type="domain" description="Heparan-alpha-glucosaminide N-acetyltransferase catalytic" evidence="2">
    <location>
        <begin position="18"/>
        <end position="228"/>
    </location>
</feature>
<feature type="transmembrane region" description="Helical" evidence="1">
    <location>
        <begin position="129"/>
        <end position="160"/>
    </location>
</feature>
<keyword evidence="1" id="KW-1133">Transmembrane helix</keyword>
<feature type="transmembrane region" description="Helical" evidence="1">
    <location>
        <begin position="96"/>
        <end position="117"/>
    </location>
</feature>
<sequence length="399" mass="45233">MQSSRSSVNSTTSAPYITSIDLMRGLVMVLMALDHVRGFFTDADFSSTDLARTTPAIFLTRWITHLCAPVFVFLAGTSAYLSASRGMQRSQLAKRLFLRGLWLVFLELTVVRFAWFFNLDYSLMDLQVIWALGWSMIVLAALVYLPLWAIAGFGIGMILNHNLLDGIRLEDFQAAGGSLTWKGWLLSVLHIPHFPVVYPLIPWIGVMAAGYAFGPLMLLASRTRIKVVLECGAILVAGFLILRALNIYGDPEPWVLQETRVFTLLSFLNTTKYPPSLLYLLMTLGLMFLLISAFEWWHEAHGPHGIAGRFLITFGRVPLFFYLIHLYFIHGLALFIAFAMGANIRSFLTSSWEFPPWWGFSLPVVYLVWVVVTTALYPICRRFAALKSRHRGSWWTPYI</sequence>
<protein>
    <submittedName>
        <fullName evidence="3">Uncharacterized membrane protein</fullName>
    </submittedName>
</protein>
<dbReference type="Pfam" id="PF07786">
    <property type="entry name" value="HGSNAT_cat"/>
    <property type="match status" value="1"/>
</dbReference>
<dbReference type="PANTHER" id="PTHR40407">
    <property type="entry name" value="MEMBRANE PROTEIN-LIKE PROTEIN"/>
    <property type="match status" value="1"/>
</dbReference>
<dbReference type="RefSeq" id="WP_074746136.1">
    <property type="nucleotide sequence ID" value="NZ_FOCT01000006.1"/>
</dbReference>
<name>A0A1H8IDT7_9PROT</name>
<evidence type="ECO:0000256" key="1">
    <source>
        <dbReference type="SAM" id="Phobius"/>
    </source>
</evidence>
<feature type="transmembrane region" description="Helical" evidence="1">
    <location>
        <begin position="227"/>
        <end position="248"/>
    </location>
</feature>
<feature type="transmembrane region" description="Helical" evidence="1">
    <location>
        <begin position="277"/>
        <end position="298"/>
    </location>
</feature>
<feature type="transmembrane region" description="Helical" evidence="1">
    <location>
        <begin position="62"/>
        <end position="84"/>
    </location>
</feature>
<feature type="transmembrane region" description="Helical" evidence="1">
    <location>
        <begin position="172"/>
        <end position="194"/>
    </location>
</feature>
<feature type="transmembrane region" description="Helical" evidence="1">
    <location>
        <begin position="319"/>
        <end position="340"/>
    </location>
</feature>
<evidence type="ECO:0000313" key="3">
    <source>
        <dbReference type="EMBL" id="SEN66960.1"/>
    </source>
</evidence>
<reference evidence="3 4" key="1">
    <citation type="submission" date="2016-10" db="EMBL/GenBank/DDBJ databases">
        <authorList>
            <person name="de Groot N.N."/>
        </authorList>
    </citation>
    <scope>NUCLEOTIDE SEQUENCE [LARGE SCALE GENOMIC DNA]</scope>
    <source>
        <strain evidence="3 4">Nl18</strain>
    </source>
</reference>
<dbReference type="PANTHER" id="PTHR40407:SF1">
    <property type="entry name" value="HEPARAN-ALPHA-GLUCOSAMINIDE N-ACETYLTRANSFERASE CATALYTIC DOMAIN-CONTAINING PROTEIN"/>
    <property type="match status" value="1"/>
</dbReference>
<dbReference type="AlphaFoldDB" id="A0A1H8IDT7"/>
<feature type="transmembrane region" description="Helical" evidence="1">
    <location>
        <begin position="360"/>
        <end position="380"/>
    </location>
</feature>
<accession>A0A1H8IDT7</accession>
<dbReference type="Proteomes" id="UP000183898">
    <property type="component" value="Unassembled WGS sequence"/>
</dbReference>
<organism evidence="3 4">
    <name type="scientific">Nitrosospira multiformis</name>
    <dbReference type="NCBI Taxonomy" id="1231"/>
    <lineage>
        <taxon>Bacteria</taxon>
        <taxon>Pseudomonadati</taxon>
        <taxon>Pseudomonadota</taxon>
        <taxon>Betaproteobacteria</taxon>
        <taxon>Nitrosomonadales</taxon>
        <taxon>Nitrosomonadaceae</taxon>
        <taxon>Nitrosospira</taxon>
    </lineage>
</organism>
<dbReference type="InterPro" id="IPR012429">
    <property type="entry name" value="HGSNAT_cat"/>
</dbReference>
<evidence type="ECO:0000313" key="4">
    <source>
        <dbReference type="Proteomes" id="UP000183898"/>
    </source>
</evidence>
<feature type="transmembrane region" description="Helical" evidence="1">
    <location>
        <begin position="200"/>
        <end position="220"/>
    </location>
</feature>
<keyword evidence="1" id="KW-0812">Transmembrane</keyword>
<evidence type="ECO:0000259" key="2">
    <source>
        <dbReference type="Pfam" id="PF07786"/>
    </source>
</evidence>
<proteinExistence type="predicted"/>
<dbReference type="EMBL" id="FOCT01000006">
    <property type="protein sequence ID" value="SEN66960.1"/>
    <property type="molecule type" value="Genomic_DNA"/>
</dbReference>